<dbReference type="GO" id="GO:0044096">
    <property type="term" value="C:type IV pilus"/>
    <property type="evidence" value="ECO:0007669"/>
    <property type="project" value="TreeGrafter"/>
</dbReference>
<evidence type="ECO:0000256" key="4">
    <source>
        <dbReference type="ARBA" id="ARBA00022692"/>
    </source>
</evidence>
<dbReference type="InterPro" id="IPR012902">
    <property type="entry name" value="N_methyl_site"/>
</dbReference>
<dbReference type="InterPro" id="IPR002416">
    <property type="entry name" value="T2SS_protein-GspH"/>
</dbReference>
<evidence type="ECO:0000256" key="5">
    <source>
        <dbReference type="ARBA" id="ARBA00022989"/>
    </source>
</evidence>
<dbReference type="GO" id="GO:0043107">
    <property type="term" value="P:type IV pilus-dependent motility"/>
    <property type="evidence" value="ECO:0007669"/>
    <property type="project" value="TreeGrafter"/>
</dbReference>
<evidence type="ECO:0000313" key="10">
    <source>
        <dbReference type="EMBL" id="AAC28468.1"/>
    </source>
</evidence>
<dbReference type="GO" id="GO:0016020">
    <property type="term" value="C:membrane"/>
    <property type="evidence" value="ECO:0007669"/>
    <property type="project" value="UniProtKB-SubCell"/>
</dbReference>
<dbReference type="EMBL" id="AF079304">
    <property type="protein sequence ID" value="AAC28468.1"/>
    <property type="molecule type" value="Genomic_DNA"/>
</dbReference>
<dbReference type="Pfam" id="PF00114">
    <property type="entry name" value="Pilin"/>
    <property type="match status" value="1"/>
</dbReference>
<evidence type="ECO:0000256" key="8">
    <source>
        <dbReference type="RuleBase" id="RU000389"/>
    </source>
</evidence>
<dbReference type="InterPro" id="IPR045584">
    <property type="entry name" value="Pilin-like"/>
</dbReference>
<keyword evidence="7" id="KW-1015">Disulfide bond</keyword>
<keyword evidence="3" id="KW-0488">Methylation</keyword>
<comment type="subcellular location">
    <subcellularLocation>
        <location evidence="1">Membrane</location>
        <topology evidence="1">Single-pass membrane protein</topology>
    </subcellularLocation>
</comment>
<keyword evidence="5 9" id="KW-1133">Transmembrane helix</keyword>
<keyword evidence="4 9" id="KW-0812">Transmembrane</keyword>
<evidence type="ECO:0000256" key="1">
    <source>
        <dbReference type="ARBA" id="ARBA00004167"/>
    </source>
</evidence>
<name>O85826_EIKCO</name>
<dbReference type="PANTHER" id="PTHR30093">
    <property type="entry name" value="GENERAL SECRETION PATHWAY PROTEIN G"/>
    <property type="match status" value="1"/>
</dbReference>
<reference evidence="10" key="2">
    <citation type="journal article" date="1999" name="J. Bacteriol.">
        <title>Eikenella corrodens phase variation involves a posttranslational event in pilus formation.</title>
        <authorList>
            <person name="Villar M.T."/>
            <person name="Helber J.T."/>
            <person name="Hood B."/>
            <person name="Schaefer M.R."/>
            <person name="Hirschberg R.L."/>
        </authorList>
    </citation>
    <scope>NUCLEOTIDE SEQUENCE</scope>
    <source>
        <strain evidence="10">VA1</strain>
    </source>
</reference>
<dbReference type="GO" id="GO:0015628">
    <property type="term" value="P:protein secretion by the type II secretion system"/>
    <property type="evidence" value="ECO:0007669"/>
    <property type="project" value="InterPro"/>
</dbReference>
<dbReference type="GO" id="GO:0015627">
    <property type="term" value="C:type II protein secretion system complex"/>
    <property type="evidence" value="ECO:0007669"/>
    <property type="project" value="InterPro"/>
</dbReference>
<dbReference type="Pfam" id="PF07963">
    <property type="entry name" value="N_methyl"/>
    <property type="match status" value="1"/>
</dbReference>
<evidence type="ECO:0000256" key="6">
    <source>
        <dbReference type="ARBA" id="ARBA00023136"/>
    </source>
</evidence>
<evidence type="ECO:0000256" key="3">
    <source>
        <dbReference type="ARBA" id="ARBA00022481"/>
    </source>
</evidence>
<evidence type="ECO:0000256" key="7">
    <source>
        <dbReference type="ARBA" id="ARBA00023157"/>
    </source>
</evidence>
<keyword evidence="6 9" id="KW-0472">Membrane</keyword>
<dbReference type="Gene3D" id="3.30.700.10">
    <property type="entry name" value="Glycoprotein, Type 4 Pilin"/>
    <property type="match status" value="1"/>
</dbReference>
<feature type="transmembrane region" description="Helical" evidence="9">
    <location>
        <begin position="12"/>
        <end position="32"/>
    </location>
</feature>
<dbReference type="InterPro" id="IPR001082">
    <property type="entry name" value="Pilin"/>
</dbReference>
<dbReference type="GO" id="GO:0007155">
    <property type="term" value="P:cell adhesion"/>
    <property type="evidence" value="ECO:0007669"/>
    <property type="project" value="InterPro"/>
</dbReference>
<dbReference type="NCBIfam" id="TIGR02532">
    <property type="entry name" value="IV_pilin_GFxxxE"/>
    <property type="match status" value="1"/>
</dbReference>
<gene>
    <name evidence="10" type="primary">pilA1</name>
</gene>
<proteinExistence type="inferred from homology"/>
<organism evidence="10">
    <name type="scientific">Eikenella corrodens</name>
    <dbReference type="NCBI Taxonomy" id="539"/>
    <lineage>
        <taxon>Bacteria</taxon>
        <taxon>Pseudomonadati</taxon>
        <taxon>Pseudomonadota</taxon>
        <taxon>Betaproteobacteria</taxon>
        <taxon>Neisseriales</taxon>
        <taxon>Neisseriaceae</taxon>
        <taxon>Eikenella</taxon>
    </lineage>
</organism>
<reference evidence="10" key="1">
    <citation type="submission" date="1998-07" db="EMBL/GenBank/DDBJ databases">
        <title>Organization and expression of a type IV pilin gene locus (pilA) from Eikenella corrodens.</title>
        <authorList>
            <person name="Villar M."/>
            <person name="Helber J.T."/>
            <person name="Hood B."/>
            <person name="Schaefer M.R."/>
            <person name="Hirschberg R.L."/>
        </authorList>
    </citation>
    <scope>NUCLEOTIDE SEQUENCE</scope>
    <source>
        <strain evidence="10">VA1</strain>
    </source>
</reference>
<dbReference type="SUPFAM" id="SSF54523">
    <property type="entry name" value="Pili subunits"/>
    <property type="match status" value="1"/>
</dbReference>
<dbReference type="AlphaFoldDB" id="O85826"/>
<dbReference type="PRINTS" id="PR00885">
    <property type="entry name" value="BCTERIALGSPH"/>
</dbReference>
<dbReference type="PANTHER" id="PTHR30093:SF34">
    <property type="entry name" value="PREPILIN PEPTIDASE-DEPENDENT PROTEIN D"/>
    <property type="match status" value="1"/>
</dbReference>
<evidence type="ECO:0000256" key="9">
    <source>
        <dbReference type="SAM" id="Phobius"/>
    </source>
</evidence>
<sequence>MLKKVQKGFTLIELMIVIAIIGILAAIALPAYQDYTARAQATEGFKATAGLQTDLGAWRADRGSFPNAAALVAGNVIFDSANGLDGKYFAPGGVTVTPDTGAINIAFDAGANAGKTMTITPTVIAASGQISTWTCAPGAANGIETRRLPTSCQ</sequence>
<evidence type="ECO:0000256" key="2">
    <source>
        <dbReference type="ARBA" id="ARBA00005233"/>
    </source>
</evidence>
<protein>
    <submittedName>
        <fullName evidence="10">Type IV pilin</fullName>
    </submittedName>
</protein>
<keyword evidence="8" id="KW-0281">Fimbrium</keyword>
<dbReference type="PROSITE" id="PS00409">
    <property type="entry name" value="PROKAR_NTER_METHYL"/>
    <property type="match status" value="1"/>
</dbReference>
<accession>O85826</accession>
<comment type="similarity">
    <text evidence="2 8">Belongs to the N-Me-Phe pilin family.</text>
</comment>